<proteinExistence type="predicted"/>
<organism evidence="1 2">
    <name type="scientific">Tistlia consotensis USBA 355</name>
    <dbReference type="NCBI Taxonomy" id="560819"/>
    <lineage>
        <taxon>Bacteria</taxon>
        <taxon>Pseudomonadati</taxon>
        <taxon>Pseudomonadota</taxon>
        <taxon>Alphaproteobacteria</taxon>
        <taxon>Rhodospirillales</taxon>
        <taxon>Rhodovibrionaceae</taxon>
        <taxon>Tistlia</taxon>
    </lineage>
</organism>
<evidence type="ECO:0000313" key="1">
    <source>
        <dbReference type="EMBL" id="SMF63989.1"/>
    </source>
</evidence>
<dbReference type="EMBL" id="FWZX01000025">
    <property type="protein sequence ID" value="SMF63989.1"/>
    <property type="molecule type" value="Genomic_DNA"/>
</dbReference>
<dbReference type="AlphaFoldDB" id="A0A1Y6CH46"/>
<gene>
    <name evidence="1" type="ORF">SAMN05428998_12523</name>
</gene>
<name>A0A1Y6CH46_9PROT</name>
<keyword evidence="2" id="KW-1185">Reference proteome</keyword>
<evidence type="ECO:0000313" key="2">
    <source>
        <dbReference type="Proteomes" id="UP000192917"/>
    </source>
</evidence>
<reference evidence="1 2" key="1">
    <citation type="submission" date="2017-04" db="EMBL/GenBank/DDBJ databases">
        <authorList>
            <person name="Afonso C.L."/>
            <person name="Miller P.J."/>
            <person name="Scott M.A."/>
            <person name="Spackman E."/>
            <person name="Goraichik I."/>
            <person name="Dimitrov K.M."/>
            <person name="Suarez D.L."/>
            <person name="Swayne D.E."/>
        </authorList>
    </citation>
    <scope>NUCLEOTIDE SEQUENCE [LARGE SCALE GENOMIC DNA]</scope>
    <source>
        <strain evidence="1 2">USBA 355</strain>
    </source>
</reference>
<dbReference type="Proteomes" id="UP000192917">
    <property type="component" value="Unassembled WGS sequence"/>
</dbReference>
<sequence>MGAVDHEAHLASVDEQYLAAPVAELVVLAVAGEEPEAGGDLRRVEQLPRQGDHAVDHAFLDQLLADFAFTRLVRRHRAVGQHEARDARGREVMHDVLHPGVVGVARWRVAIPPALVAAQPLAAPVGDVEGRVGEDEVGLQVGVAVVVEGVAMGDLPVDAPDGEVHLGQPPGGIVRLLAVDRDIGLGLPAIAVAVPVGVDELHRLHEHARGAAAGVVDPAAIGLQHLDQQLDDAAGRVELAALLALGAGELRQEVLVDASEHVLRPGFRVADLDVRDQVDELAEPGLVERGARIVFR</sequence>
<protein>
    <submittedName>
        <fullName evidence="1">Uncharacterized protein</fullName>
    </submittedName>
</protein>
<dbReference type="STRING" id="560819.SAMN05428998_12523"/>
<accession>A0A1Y6CH46</accession>